<evidence type="ECO:0000256" key="1">
    <source>
        <dbReference type="SAM" id="MobiDB-lite"/>
    </source>
</evidence>
<feature type="region of interest" description="Disordered" evidence="1">
    <location>
        <begin position="56"/>
        <end position="109"/>
    </location>
</feature>
<accession>Q2QV18</accession>
<dbReference type="AlphaFoldDB" id="Q2QV18"/>
<gene>
    <name evidence="2" type="ordered locus">LOC_Os12g14340</name>
</gene>
<reference evidence="2" key="1">
    <citation type="journal article" date="2005" name="BMC Biol.">
        <title>The sequence of rice chromosomes 11 and 12, rich in disease resistance genes and recent gene duplications.</title>
        <authorList>
            <consortium name="The rice chromosomes 11 and 12 sequencing consortia"/>
        </authorList>
    </citation>
    <scope>NUCLEOTIDE SEQUENCE [LARGE SCALE GENOMIC DNA]</scope>
</reference>
<protein>
    <submittedName>
        <fullName evidence="2">Uncharacterized protein</fullName>
    </submittedName>
</protein>
<feature type="compositionally biased region" description="Basic and acidic residues" evidence="1">
    <location>
        <begin position="56"/>
        <end position="84"/>
    </location>
</feature>
<organism evidence="2">
    <name type="scientific">Oryza sativa subsp. japonica</name>
    <name type="common">Rice</name>
    <dbReference type="NCBI Taxonomy" id="39947"/>
    <lineage>
        <taxon>Eukaryota</taxon>
        <taxon>Viridiplantae</taxon>
        <taxon>Streptophyta</taxon>
        <taxon>Embryophyta</taxon>
        <taxon>Tracheophyta</taxon>
        <taxon>Spermatophyta</taxon>
        <taxon>Magnoliopsida</taxon>
        <taxon>Liliopsida</taxon>
        <taxon>Poales</taxon>
        <taxon>Poaceae</taxon>
        <taxon>BOP clade</taxon>
        <taxon>Oryzoideae</taxon>
        <taxon>Oryzeae</taxon>
        <taxon>Oryzinae</taxon>
        <taxon>Oryza</taxon>
        <taxon>Oryza sativa</taxon>
    </lineage>
</organism>
<evidence type="ECO:0000313" key="2">
    <source>
        <dbReference type="EMBL" id="ABA97238.2"/>
    </source>
</evidence>
<reference evidence="2" key="2">
    <citation type="submission" date="2005-04" db="EMBL/GenBank/DDBJ databases">
        <authorList>
            <person name="Buell C.R."/>
            <person name="Wing R.A."/>
            <person name="McCombie W.A."/>
            <person name="Ouyang S."/>
        </authorList>
    </citation>
    <scope>NUCLEOTIDE SEQUENCE</scope>
</reference>
<proteinExistence type="predicted"/>
<name>Q2QV18_ORYSJ</name>
<reference evidence="2" key="3">
    <citation type="submission" date="2006-01" db="EMBL/GenBank/DDBJ databases">
        <authorList>
            <person name="Buell R."/>
        </authorList>
    </citation>
    <scope>NUCLEOTIDE SEQUENCE</scope>
</reference>
<dbReference type="EMBL" id="DP000011">
    <property type="protein sequence ID" value="ABA97238.2"/>
    <property type="molecule type" value="Genomic_DNA"/>
</dbReference>
<sequence length="121" mass="13557">MKWTSSLHKLLFSPWYQKPSQTVLWLFIDSKTVTMMVKELHRLFFSPSLIDEGGDRRGCFDPRDGQRDKRRVVGAERMARDDHATGGGAAGTSAATCSDEEGAVTSGCDERQRAAVSEYWI</sequence>